<dbReference type="FunFam" id="3.30.2010.10:FF:000010">
    <property type="entry name" value="M48 family peptidase"/>
    <property type="match status" value="1"/>
</dbReference>
<feature type="transmembrane region" description="Helical" evidence="9">
    <location>
        <begin position="130"/>
        <end position="155"/>
    </location>
</feature>
<dbReference type="STRING" id="1357400.HMPREF2086_01845"/>
<feature type="transmembrane region" description="Helical" evidence="9">
    <location>
        <begin position="6"/>
        <end position="24"/>
    </location>
</feature>
<evidence type="ECO:0000259" key="11">
    <source>
        <dbReference type="Pfam" id="PF16491"/>
    </source>
</evidence>
<dbReference type="HOGENOM" id="CLU_025947_1_0_7"/>
<evidence type="ECO:0000256" key="7">
    <source>
        <dbReference type="PIRSR" id="PIRSR627057-2"/>
    </source>
</evidence>
<dbReference type="GO" id="GO:0071586">
    <property type="term" value="P:CAAX-box protein processing"/>
    <property type="evidence" value="ECO:0007669"/>
    <property type="project" value="InterPro"/>
</dbReference>
<keyword evidence="3 8" id="KW-0378">Hydrolase</keyword>
<feature type="transmembrane region" description="Helical" evidence="9">
    <location>
        <begin position="91"/>
        <end position="109"/>
    </location>
</feature>
<feature type="domain" description="CAAX prenyl protease 1 N-terminal" evidence="11">
    <location>
        <begin position="23"/>
        <end position="191"/>
    </location>
</feature>
<dbReference type="Pfam" id="PF01435">
    <property type="entry name" value="Peptidase_M48"/>
    <property type="match status" value="1"/>
</dbReference>
<dbReference type="InterPro" id="IPR032456">
    <property type="entry name" value="Peptidase_M48_N"/>
</dbReference>
<keyword evidence="5 8" id="KW-0482">Metalloprotease</keyword>
<dbReference type="eggNOG" id="COG0501">
    <property type="taxonomic scope" value="Bacteria"/>
</dbReference>
<keyword evidence="4 7" id="KW-0862">Zinc</keyword>
<feature type="active site" description="Proton donor" evidence="6">
    <location>
        <position position="343"/>
    </location>
</feature>
<dbReference type="InterPro" id="IPR027057">
    <property type="entry name" value="CAXX_Prtase_1"/>
</dbReference>
<comment type="caution">
    <text evidence="12">The sequence shown here is derived from an EMBL/GenBank/DDBJ whole genome shotgun (WGS) entry which is preliminary data.</text>
</comment>
<dbReference type="PATRIC" id="fig|1357400.3.peg.2486"/>
<keyword evidence="9" id="KW-0472">Membrane</keyword>
<dbReference type="Gene3D" id="3.30.2010.10">
    <property type="entry name" value="Metalloproteases ('zincins'), catalytic domain"/>
    <property type="match status" value="1"/>
</dbReference>
<evidence type="ECO:0000256" key="6">
    <source>
        <dbReference type="PIRSR" id="PIRSR627057-1"/>
    </source>
</evidence>
<feature type="active site" evidence="6">
    <location>
        <position position="265"/>
    </location>
</feature>
<evidence type="ECO:0000256" key="8">
    <source>
        <dbReference type="RuleBase" id="RU003983"/>
    </source>
</evidence>
<evidence type="ECO:0000256" key="2">
    <source>
        <dbReference type="ARBA" id="ARBA00022723"/>
    </source>
</evidence>
<dbReference type="InterPro" id="IPR001915">
    <property type="entry name" value="Peptidase_M48"/>
</dbReference>
<dbReference type="Proteomes" id="UP000018731">
    <property type="component" value="Unassembled WGS sequence"/>
</dbReference>
<dbReference type="EMBL" id="AZJI01000009">
    <property type="protein sequence ID" value="ETD22529.1"/>
    <property type="molecule type" value="Genomic_DNA"/>
</dbReference>
<keyword evidence="2 7" id="KW-0479">Metal-binding</keyword>
<keyword evidence="1 8" id="KW-0645">Protease</keyword>
<reference evidence="12 13" key="1">
    <citation type="journal article" date="2014" name="Genome Announc.">
        <title>Draft genome sequences of six enterohepatic helicobacter species isolated from humans and one from rhesus macaques.</title>
        <authorList>
            <person name="Shen Z."/>
            <person name="Sheh A."/>
            <person name="Young S.K."/>
            <person name="Abouelliel A."/>
            <person name="Ward D.V."/>
            <person name="Earl A.M."/>
            <person name="Fox J.G."/>
        </authorList>
    </citation>
    <scope>NUCLEOTIDE SEQUENCE [LARGE SCALE GENOMIC DNA]</scope>
    <source>
        <strain evidence="12 13">MIT 99-5501</strain>
    </source>
</reference>
<dbReference type="Pfam" id="PF16491">
    <property type="entry name" value="Peptidase_M48_N"/>
    <property type="match status" value="1"/>
</dbReference>
<keyword evidence="13" id="KW-1185">Reference proteome</keyword>
<feature type="transmembrane region" description="Helical" evidence="9">
    <location>
        <begin position="161"/>
        <end position="181"/>
    </location>
</feature>
<dbReference type="PANTHER" id="PTHR10120">
    <property type="entry name" value="CAAX PRENYL PROTEASE 1"/>
    <property type="match status" value="1"/>
</dbReference>
<feature type="domain" description="Peptidase M48" evidence="10">
    <location>
        <begin position="194"/>
        <end position="396"/>
    </location>
</feature>
<name>V8C599_9HELI</name>
<evidence type="ECO:0000256" key="1">
    <source>
        <dbReference type="ARBA" id="ARBA00022670"/>
    </source>
</evidence>
<dbReference type="GO" id="GO:0046872">
    <property type="term" value="F:metal ion binding"/>
    <property type="evidence" value="ECO:0007669"/>
    <property type="project" value="UniProtKB-KW"/>
</dbReference>
<dbReference type="GO" id="GO:0004222">
    <property type="term" value="F:metalloendopeptidase activity"/>
    <property type="evidence" value="ECO:0007669"/>
    <property type="project" value="InterPro"/>
</dbReference>
<evidence type="ECO:0000256" key="3">
    <source>
        <dbReference type="ARBA" id="ARBA00022801"/>
    </source>
</evidence>
<evidence type="ECO:0000313" key="12">
    <source>
        <dbReference type="EMBL" id="ETD22529.1"/>
    </source>
</evidence>
<dbReference type="AlphaFoldDB" id="V8C599"/>
<feature type="binding site" evidence="7">
    <location>
        <position position="264"/>
    </location>
    <ligand>
        <name>Zn(2+)</name>
        <dbReference type="ChEBI" id="CHEBI:29105"/>
        <note>catalytic</note>
    </ligand>
</feature>
<sequence>MLLFCLAYIVLLTLPSMIIDIAQIRHIKAHAKSPAVILPPKDYAISAKYAIDNLKLSIFNTLYDTIVFALWVCVGLKLWQEILIEESGLGFIVFVLGFLLISWVLNLPFKAYKELILDKKYGFSNANKAIFSTDVIKTFALIVVFGFLVLWILLWVMEYEYWWLAGFGIIFCLVVLVNMLYPTLIAPMFNTFTPLNDEHLQGKIEQLMQKAGFKANGIFVMDASRRDDRLNAYFGGLGTSKRVVLFDTLLDKVSSDGLLAILGHELGHFKHKDIIFNLFISGGILFGLFFIAGHLPACLFESLNVLNNSATTIVMLLLIAPVIAFWVMPVSAYFSRKAEYKSDFYGASLTSPHCLKEALIRLVNENKSFPYSHPLYTFFHYTHPPLLERLCALDKLISSSLQDDEAKS</sequence>
<evidence type="ECO:0000256" key="9">
    <source>
        <dbReference type="SAM" id="Phobius"/>
    </source>
</evidence>
<organism evidence="12 13">
    <name type="scientific">Helicobacter macacae MIT 99-5501</name>
    <dbReference type="NCBI Taxonomy" id="1357400"/>
    <lineage>
        <taxon>Bacteria</taxon>
        <taxon>Pseudomonadati</taxon>
        <taxon>Campylobacterota</taxon>
        <taxon>Epsilonproteobacteria</taxon>
        <taxon>Campylobacterales</taxon>
        <taxon>Helicobacteraceae</taxon>
        <taxon>Helicobacter</taxon>
    </lineage>
</organism>
<evidence type="ECO:0000259" key="10">
    <source>
        <dbReference type="Pfam" id="PF01435"/>
    </source>
</evidence>
<evidence type="ECO:0000313" key="13">
    <source>
        <dbReference type="Proteomes" id="UP000018731"/>
    </source>
</evidence>
<dbReference type="MEROPS" id="M48.008"/>
<accession>V8C599</accession>
<gene>
    <name evidence="12" type="ORF">HMPREF2086_01845</name>
</gene>
<feature type="transmembrane region" description="Helical" evidence="9">
    <location>
        <begin position="274"/>
        <end position="293"/>
    </location>
</feature>
<feature type="binding site" evidence="7">
    <location>
        <position position="268"/>
    </location>
    <ligand>
        <name>Zn(2+)</name>
        <dbReference type="ChEBI" id="CHEBI:29105"/>
        <note>catalytic</note>
    </ligand>
</feature>
<evidence type="ECO:0008006" key="14">
    <source>
        <dbReference type="Google" id="ProtNLM"/>
    </source>
</evidence>
<proteinExistence type="inferred from homology"/>
<dbReference type="CDD" id="cd07343">
    <property type="entry name" value="M48A_Zmpste24p_like"/>
    <property type="match status" value="1"/>
</dbReference>
<evidence type="ECO:0000256" key="4">
    <source>
        <dbReference type="ARBA" id="ARBA00022833"/>
    </source>
</evidence>
<feature type="binding site" evidence="7">
    <location>
        <position position="339"/>
    </location>
    <ligand>
        <name>Zn(2+)</name>
        <dbReference type="ChEBI" id="CHEBI:29105"/>
        <note>catalytic</note>
    </ligand>
</feature>
<dbReference type="RefSeq" id="WP_023928658.1">
    <property type="nucleotide sequence ID" value="NZ_KI669455.1"/>
</dbReference>
<comment type="similarity">
    <text evidence="8">Belongs to the peptidase M48 family.</text>
</comment>
<dbReference type="OrthoDB" id="9781930at2"/>
<evidence type="ECO:0000256" key="5">
    <source>
        <dbReference type="ARBA" id="ARBA00023049"/>
    </source>
</evidence>
<comment type="cofactor">
    <cofactor evidence="7 8">
        <name>Zn(2+)</name>
        <dbReference type="ChEBI" id="CHEBI:29105"/>
    </cofactor>
    <text evidence="7 8">Binds 1 zinc ion per subunit.</text>
</comment>
<feature type="transmembrane region" description="Helical" evidence="9">
    <location>
        <begin position="313"/>
        <end position="334"/>
    </location>
</feature>
<keyword evidence="9" id="KW-0812">Transmembrane</keyword>
<keyword evidence="9" id="KW-1133">Transmembrane helix</keyword>
<protein>
    <recommendedName>
        <fullName evidence="14">Peptidase M48 domain-containing protein</fullName>
    </recommendedName>
</protein>